<evidence type="ECO:0000256" key="1">
    <source>
        <dbReference type="SAM" id="MobiDB-lite"/>
    </source>
</evidence>
<feature type="compositionally biased region" description="Low complexity" evidence="1">
    <location>
        <begin position="45"/>
        <end position="55"/>
    </location>
</feature>
<accession>A0A6J4QKA7</accession>
<dbReference type="AlphaFoldDB" id="A0A6J4QKA7"/>
<feature type="region of interest" description="Disordered" evidence="1">
    <location>
        <begin position="1"/>
        <end position="126"/>
    </location>
</feature>
<protein>
    <submittedName>
        <fullName evidence="2">Uncharacterized protein</fullName>
    </submittedName>
</protein>
<feature type="non-terminal residue" evidence="2">
    <location>
        <position position="126"/>
    </location>
</feature>
<sequence>DRLPRRGQQRPVLGGRRQHHHGQGARQRPGPGEVPAPAQPPTLPAPRLRQALAGAVRAHPPQGRSLPALHIPFGPRNARGPSFAARKERRPCTPPASGQRTRETRRRARPPNPPPRAPARAALREL</sequence>
<feature type="non-terminal residue" evidence="2">
    <location>
        <position position="1"/>
    </location>
</feature>
<dbReference type="EMBL" id="CADCUW010000496">
    <property type="protein sequence ID" value="CAA9443086.1"/>
    <property type="molecule type" value="Genomic_DNA"/>
</dbReference>
<gene>
    <name evidence="2" type="ORF">AVDCRST_MAG01-01-3839</name>
</gene>
<evidence type="ECO:0000313" key="2">
    <source>
        <dbReference type="EMBL" id="CAA9443086.1"/>
    </source>
</evidence>
<proteinExistence type="predicted"/>
<name>A0A6J4QKA7_9ACTN</name>
<feature type="compositionally biased region" description="Pro residues" evidence="1">
    <location>
        <begin position="32"/>
        <end position="44"/>
    </location>
</feature>
<organism evidence="2">
    <name type="scientific">uncultured Rubrobacteraceae bacterium</name>
    <dbReference type="NCBI Taxonomy" id="349277"/>
    <lineage>
        <taxon>Bacteria</taxon>
        <taxon>Bacillati</taxon>
        <taxon>Actinomycetota</taxon>
        <taxon>Rubrobacteria</taxon>
        <taxon>Rubrobacterales</taxon>
        <taxon>Rubrobacteraceae</taxon>
        <taxon>environmental samples</taxon>
    </lineage>
</organism>
<reference evidence="2" key="1">
    <citation type="submission" date="2020-02" db="EMBL/GenBank/DDBJ databases">
        <authorList>
            <person name="Meier V. D."/>
        </authorList>
    </citation>
    <scope>NUCLEOTIDE SEQUENCE</scope>
    <source>
        <strain evidence="2">AVDCRST_MAG01</strain>
    </source>
</reference>